<organism evidence="2">
    <name type="scientific">marine sediment metagenome</name>
    <dbReference type="NCBI Taxonomy" id="412755"/>
    <lineage>
        <taxon>unclassified sequences</taxon>
        <taxon>metagenomes</taxon>
        <taxon>ecological metagenomes</taxon>
    </lineage>
</organism>
<reference evidence="2" key="1">
    <citation type="journal article" date="2015" name="Nature">
        <title>Complex archaea that bridge the gap between prokaryotes and eukaryotes.</title>
        <authorList>
            <person name="Spang A."/>
            <person name="Saw J.H."/>
            <person name="Jorgensen S.L."/>
            <person name="Zaremba-Niedzwiedzka K."/>
            <person name="Martijn J."/>
            <person name="Lind A.E."/>
            <person name="van Eijk R."/>
            <person name="Schleper C."/>
            <person name="Guy L."/>
            <person name="Ettema T.J."/>
        </authorList>
    </citation>
    <scope>NUCLEOTIDE SEQUENCE</scope>
</reference>
<dbReference type="EMBL" id="LAZR01001287">
    <property type="protein sequence ID" value="KKN47248.1"/>
    <property type="molecule type" value="Genomic_DNA"/>
</dbReference>
<gene>
    <name evidence="2" type="ORF">LCGC14_0664690</name>
</gene>
<accession>A0A0F9U0R2</accession>
<protein>
    <submittedName>
        <fullName evidence="2">Uncharacterized protein</fullName>
    </submittedName>
</protein>
<evidence type="ECO:0000313" key="2">
    <source>
        <dbReference type="EMBL" id="KKN47248.1"/>
    </source>
</evidence>
<keyword evidence="1" id="KW-0812">Transmembrane</keyword>
<keyword evidence="1" id="KW-1133">Transmembrane helix</keyword>
<evidence type="ECO:0000256" key="1">
    <source>
        <dbReference type="SAM" id="Phobius"/>
    </source>
</evidence>
<dbReference type="AlphaFoldDB" id="A0A0F9U0R2"/>
<feature type="transmembrane region" description="Helical" evidence="1">
    <location>
        <begin position="15"/>
        <end position="37"/>
    </location>
</feature>
<comment type="caution">
    <text evidence="2">The sequence shown here is derived from an EMBL/GenBank/DDBJ whole genome shotgun (WGS) entry which is preliminary data.</text>
</comment>
<sequence>MDNVIDNKTSHHFKLPVFIGFVLIIICIVIFNINVGFTVFENINYIENYIISLIIICSITLIFILIVIFILYKKLNKNKISDLEYYEK</sequence>
<proteinExistence type="predicted"/>
<name>A0A0F9U0R2_9ZZZZ</name>
<keyword evidence="1" id="KW-0472">Membrane</keyword>
<feature type="transmembrane region" description="Helical" evidence="1">
    <location>
        <begin position="49"/>
        <end position="72"/>
    </location>
</feature>